<dbReference type="SUPFAM" id="SSF81653">
    <property type="entry name" value="Calcium ATPase, transduction domain A"/>
    <property type="match status" value="1"/>
</dbReference>
<reference evidence="14 15" key="1">
    <citation type="submission" date="2018-02" db="EMBL/GenBank/DDBJ databases">
        <title>Reclassifiation of [Polyangium] brachysporum DSM 7029 as Guopingzhaonella breviflexa gen. nov., sp. nov., a member of the family Comamonadaceae.</title>
        <authorList>
            <person name="Tang B."/>
        </authorList>
    </citation>
    <scope>NUCLEOTIDE SEQUENCE [LARGE SCALE GENOMIC DNA]</scope>
    <source>
        <strain evidence="14 15">DSM 15344</strain>
    </source>
</reference>
<dbReference type="NCBIfam" id="TIGR01494">
    <property type="entry name" value="ATPase_P-type"/>
    <property type="match status" value="2"/>
</dbReference>
<protein>
    <submittedName>
        <fullName evidence="14">Carbonate dehydratase</fullName>
    </submittedName>
</protein>
<gene>
    <name evidence="14" type="ORF">C1702_10100</name>
</gene>
<evidence type="ECO:0000256" key="1">
    <source>
        <dbReference type="ARBA" id="ARBA00004651"/>
    </source>
</evidence>
<evidence type="ECO:0000256" key="8">
    <source>
        <dbReference type="ARBA" id="ARBA00022967"/>
    </source>
</evidence>
<dbReference type="PANTHER" id="PTHR43294">
    <property type="entry name" value="SODIUM/POTASSIUM-TRANSPORTING ATPASE SUBUNIT ALPHA"/>
    <property type="match status" value="1"/>
</dbReference>
<feature type="transmembrane region" description="Helical" evidence="12">
    <location>
        <begin position="813"/>
        <end position="830"/>
    </location>
</feature>
<dbReference type="SUPFAM" id="SSF81660">
    <property type="entry name" value="Metal cation-transporting ATPase, ATP-binding domain N"/>
    <property type="match status" value="1"/>
</dbReference>
<keyword evidence="9 12" id="KW-1133">Transmembrane helix</keyword>
<dbReference type="GO" id="GO:1902600">
    <property type="term" value="P:proton transmembrane transport"/>
    <property type="evidence" value="ECO:0007669"/>
    <property type="project" value="TreeGrafter"/>
</dbReference>
<keyword evidence="7" id="KW-0067">ATP-binding</keyword>
<dbReference type="FunFam" id="3.40.50.1000:FF:000028">
    <property type="entry name" value="Calcium-transporting P-type ATPase, putative"/>
    <property type="match status" value="1"/>
</dbReference>
<feature type="transmembrane region" description="Helical" evidence="12">
    <location>
        <begin position="872"/>
        <end position="897"/>
    </location>
</feature>
<dbReference type="SFLD" id="SFLDF00027">
    <property type="entry name" value="p-type_atpase"/>
    <property type="match status" value="1"/>
</dbReference>
<dbReference type="GO" id="GO:1990573">
    <property type="term" value="P:potassium ion import across plasma membrane"/>
    <property type="evidence" value="ECO:0007669"/>
    <property type="project" value="TreeGrafter"/>
</dbReference>
<comment type="caution">
    <text evidence="14">The sequence shown here is derived from an EMBL/GenBank/DDBJ whole genome shotgun (WGS) entry which is preliminary data.</text>
</comment>
<dbReference type="GO" id="GO:0006883">
    <property type="term" value="P:intracellular sodium ion homeostasis"/>
    <property type="evidence" value="ECO:0007669"/>
    <property type="project" value="TreeGrafter"/>
</dbReference>
<keyword evidence="15" id="KW-1185">Reference proteome</keyword>
<dbReference type="CDD" id="cd02080">
    <property type="entry name" value="P-type_ATPase_cation"/>
    <property type="match status" value="1"/>
</dbReference>
<evidence type="ECO:0000256" key="4">
    <source>
        <dbReference type="ARBA" id="ARBA00022692"/>
    </source>
</evidence>
<dbReference type="InterPro" id="IPR059000">
    <property type="entry name" value="ATPase_P-type_domA"/>
</dbReference>
<dbReference type="SUPFAM" id="SSF81665">
    <property type="entry name" value="Calcium ATPase, transmembrane domain M"/>
    <property type="match status" value="1"/>
</dbReference>
<dbReference type="Pfam" id="PF00122">
    <property type="entry name" value="E1-E2_ATPase"/>
    <property type="match status" value="1"/>
</dbReference>
<keyword evidence="6" id="KW-0547">Nucleotide-binding</keyword>
<dbReference type="PANTHER" id="PTHR43294:SF21">
    <property type="entry name" value="CATION TRANSPORTING ATPASE"/>
    <property type="match status" value="1"/>
</dbReference>
<keyword evidence="3" id="KW-1003">Cell membrane</keyword>
<dbReference type="GO" id="GO:0030007">
    <property type="term" value="P:intracellular potassium ion homeostasis"/>
    <property type="evidence" value="ECO:0007669"/>
    <property type="project" value="TreeGrafter"/>
</dbReference>
<feature type="domain" description="Cation-transporting P-type ATPase N-terminal" evidence="13">
    <location>
        <begin position="20"/>
        <end position="93"/>
    </location>
</feature>
<dbReference type="InterPro" id="IPR018303">
    <property type="entry name" value="ATPase_P-typ_P_site"/>
</dbReference>
<dbReference type="GO" id="GO:0046872">
    <property type="term" value="F:metal ion binding"/>
    <property type="evidence" value="ECO:0007669"/>
    <property type="project" value="UniProtKB-KW"/>
</dbReference>
<dbReference type="SFLD" id="SFLDS00003">
    <property type="entry name" value="Haloacid_Dehalogenase"/>
    <property type="match status" value="1"/>
</dbReference>
<dbReference type="PRINTS" id="PR00119">
    <property type="entry name" value="CATATPASE"/>
</dbReference>
<feature type="transmembrane region" description="Helical" evidence="12">
    <location>
        <begin position="706"/>
        <end position="731"/>
    </location>
</feature>
<evidence type="ECO:0000256" key="7">
    <source>
        <dbReference type="ARBA" id="ARBA00022840"/>
    </source>
</evidence>
<feature type="transmembrane region" description="Helical" evidence="12">
    <location>
        <begin position="290"/>
        <end position="313"/>
    </location>
</feature>
<dbReference type="PRINTS" id="PR00120">
    <property type="entry name" value="HATPASE"/>
</dbReference>
<feature type="region of interest" description="Disordered" evidence="11">
    <location>
        <begin position="1"/>
        <end position="41"/>
    </location>
</feature>
<evidence type="ECO:0000256" key="2">
    <source>
        <dbReference type="ARBA" id="ARBA00005675"/>
    </source>
</evidence>
<feature type="transmembrane region" description="Helical" evidence="12">
    <location>
        <begin position="737"/>
        <end position="758"/>
    </location>
</feature>
<dbReference type="PROSITE" id="PS00154">
    <property type="entry name" value="ATPASE_E1_E2"/>
    <property type="match status" value="1"/>
</dbReference>
<dbReference type="FunFam" id="2.70.150.10:FF:000016">
    <property type="entry name" value="Calcium-transporting P-type ATPase putative"/>
    <property type="match status" value="1"/>
</dbReference>
<dbReference type="InterPro" id="IPR023299">
    <property type="entry name" value="ATPase_P-typ_cyto_dom_N"/>
</dbReference>
<dbReference type="Pfam" id="PF08282">
    <property type="entry name" value="Hydrolase_3"/>
    <property type="match status" value="1"/>
</dbReference>
<dbReference type="Pfam" id="PF00689">
    <property type="entry name" value="Cation_ATPase_C"/>
    <property type="match status" value="1"/>
</dbReference>
<dbReference type="InterPro" id="IPR001757">
    <property type="entry name" value="P_typ_ATPase"/>
</dbReference>
<dbReference type="InterPro" id="IPR023298">
    <property type="entry name" value="ATPase_P-typ_TM_dom_sf"/>
</dbReference>
<evidence type="ECO:0000259" key="13">
    <source>
        <dbReference type="SMART" id="SM00831"/>
    </source>
</evidence>
<dbReference type="InterPro" id="IPR036412">
    <property type="entry name" value="HAD-like_sf"/>
</dbReference>
<dbReference type="GO" id="GO:0036376">
    <property type="term" value="P:sodium ion export across plasma membrane"/>
    <property type="evidence" value="ECO:0007669"/>
    <property type="project" value="TreeGrafter"/>
</dbReference>
<dbReference type="InterPro" id="IPR044492">
    <property type="entry name" value="P_typ_ATPase_HD_dom"/>
</dbReference>
<feature type="transmembrane region" description="Helical" evidence="12">
    <location>
        <begin position="69"/>
        <end position="91"/>
    </location>
</feature>
<dbReference type="InterPro" id="IPR023214">
    <property type="entry name" value="HAD_sf"/>
</dbReference>
<feature type="transmembrane region" description="Helical" evidence="12">
    <location>
        <begin position="779"/>
        <end position="801"/>
    </location>
</feature>
<feature type="transmembrane region" description="Helical" evidence="12">
    <location>
        <begin position="97"/>
        <end position="113"/>
    </location>
</feature>
<dbReference type="SMART" id="SM00831">
    <property type="entry name" value="Cation_ATPase_N"/>
    <property type="match status" value="1"/>
</dbReference>
<evidence type="ECO:0000256" key="3">
    <source>
        <dbReference type="ARBA" id="ARBA00022475"/>
    </source>
</evidence>
<keyword evidence="5" id="KW-0479">Metal-binding</keyword>
<evidence type="ECO:0000313" key="15">
    <source>
        <dbReference type="Proteomes" id="UP000239406"/>
    </source>
</evidence>
<dbReference type="SUPFAM" id="SSF56784">
    <property type="entry name" value="HAD-like"/>
    <property type="match status" value="1"/>
</dbReference>
<evidence type="ECO:0000256" key="9">
    <source>
        <dbReference type="ARBA" id="ARBA00022989"/>
    </source>
</evidence>
<accession>A0A2S5T4A7</accession>
<comment type="similarity">
    <text evidence="2">Belongs to the cation transport ATPase (P-type) (TC 3.A.3) family. Type IIA subfamily.</text>
</comment>
<dbReference type="SFLD" id="SFLDG00002">
    <property type="entry name" value="C1.7:_P-type_atpase_like"/>
    <property type="match status" value="1"/>
</dbReference>
<feature type="transmembrane region" description="Helical" evidence="12">
    <location>
        <begin position="842"/>
        <end position="866"/>
    </location>
</feature>
<organism evidence="14 15">
    <name type="scientific">Caldimonas thermodepolymerans</name>
    <dbReference type="NCBI Taxonomy" id="215580"/>
    <lineage>
        <taxon>Bacteria</taxon>
        <taxon>Pseudomonadati</taxon>
        <taxon>Pseudomonadota</taxon>
        <taxon>Betaproteobacteria</taxon>
        <taxon>Burkholderiales</taxon>
        <taxon>Sphaerotilaceae</taxon>
        <taxon>Caldimonas</taxon>
    </lineage>
</organism>
<dbReference type="AlphaFoldDB" id="A0A2S5T4A7"/>
<dbReference type="InterPro" id="IPR004014">
    <property type="entry name" value="ATPase_P-typ_cation-transptr_N"/>
</dbReference>
<comment type="subcellular location">
    <subcellularLocation>
        <location evidence="1">Cell membrane</location>
        <topology evidence="1">Multi-pass membrane protein</topology>
    </subcellularLocation>
</comment>
<dbReference type="EMBL" id="PSNY01000009">
    <property type="protein sequence ID" value="PPE69824.1"/>
    <property type="molecule type" value="Genomic_DNA"/>
</dbReference>
<sequence length="915" mass="97879">MSLTPTPADARRPAGTTRQDWHHRPVHEVLDAHRTSPDGLDVPEAQRRLQQHGPNRLPEPPRPHPLRRFLAQFHNTLIYFLLTAAVAAAIMGHWIDATVIVAVVTVNAIVGFLQEGKAEQALAAIRSLISPQAQVLRDGRRTAVPAHELVPGDVVLLEAGDRVPADLRLIKARNLLIDEALLTGESVAAGKAEHPVAPDAALGDRRCMAYSGSLVTAGQGAGVVVATGGATEIGRISAMLRHIDTLTTPLLQQVNRFGARFTWLSIGAAALLYLYAVLVRDYGWLDALMVVVSLAVGVVPEGLPAVISITLAIGVQRMAARNAVIRRLPAVETLGATSVICSDKTGTLTRNEMMVRRLLVDDHELEIGGAGYAPVGGWTRASGEPVPPGALPATARELVRAGALCNDAMLREAGGQWQVDGDPMEGALLALAIKAEEEPGALRGEAGRLDEIPFDAQHRYMATLHRHPDGGAVLYVKGAPETVMSMCSVQLCDHGETAFDPGAWSARIEGCAAHGERVLGFAMKRLAEAPAALDFDVVHGLTWLGAAGFIDPPREEAVAAVAECRSARIDVKMITGDHAQTAAAIARQLQLAPDPTVRTGAQVDALSDEELRDVVRETTVFARTSPEHKLRIVRALQAQGHVVAMTGDGVNDAPALKQADVGVAMGRKGTEAAKEAAEMVLLDDNFRSIVDAVHEGRVVFDNIRKVIAWTVPTNGGEVLAIIVALLLGLTLPMTPAQILWINLILTVTLGLALAFEPAEPGVMARAPRPRDAALLSPFMVWRCIFVAVLFVIGVLGIFGYAGWRGHSLEQARTMVVNTLVVFEIFYLFNVRYLHGGSLTWQGVLGTPAVLIALVVVVVAQLAFTYAPTMQRWFASAPVPFVDGLVIIAAGVALMLVLEAEKALLRRCRLFDEARG</sequence>
<keyword evidence="10 12" id="KW-0472">Membrane</keyword>
<evidence type="ECO:0000256" key="10">
    <source>
        <dbReference type="ARBA" id="ARBA00023136"/>
    </source>
</evidence>
<dbReference type="RefSeq" id="WP_104357572.1">
    <property type="nucleotide sequence ID" value="NZ_CP064338.1"/>
</dbReference>
<dbReference type="Gene3D" id="3.40.1110.10">
    <property type="entry name" value="Calcium-transporting ATPase, cytoplasmic domain N"/>
    <property type="match status" value="1"/>
</dbReference>
<dbReference type="FunFam" id="3.40.50.1000:FF:000001">
    <property type="entry name" value="Phospholipid-transporting ATPase IC"/>
    <property type="match status" value="1"/>
</dbReference>
<feature type="compositionally biased region" description="Basic and acidic residues" evidence="11">
    <location>
        <begin position="19"/>
        <end position="36"/>
    </location>
</feature>
<dbReference type="Gene3D" id="3.40.50.1000">
    <property type="entry name" value="HAD superfamily/HAD-like"/>
    <property type="match status" value="1"/>
</dbReference>
<evidence type="ECO:0000256" key="6">
    <source>
        <dbReference type="ARBA" id="ARBA00022741"/>
    </source>
</evidence>
<dbReference type="GO" id="GO:0005391">
    <property type="term" value="F:P-type sodium:potassium-exchanging transporter activity"/>
    <property type="evidence" value="ECO:0007669"/>
    <property type="project" value="TreeGrafter"/>
</dbReference>
<dbReference type="Pfam" id="PF00690">
    <property type="entry name" value="Cation_ATPase_N"/>
    <property type="match status" value="1"/>
</dbReference>
<dbReference type="Gene3D" id="1.20.1110.10">
    <property type="entry name" value="Calcium-transporting ATPase, transmembrane domain"/>
    <property type="match status" value="1"/>
</dbReference>
<dbReference type="GO" id="GO:0016887">
    <property type="term" value="F:ATP hydrolysis activity"/>
    <property type="evidence" value="ECO:0007669"/>
    <property type="project" value="InterPro"/>
</dbReference>
<dbReference type="InterPro" id="IPR050510">
    <property type="entry name" value="Cation_transp_ATPase_P-type"/>
</dbReference>
<dbReference type="InterPro" id="IPR006068">
    <property type="entry name" value="ATPase_P-typ_cation-transptr_C"/>
</dbReference>
<dbReference type="GO" id="GO:0005886">
    <property type="term" value="C:plasma membrane"/>
    <property type="evidence" value="ECO:0007669"/>
    <property type="project" value="UniProtKB-SubCell"/>
</dbReference>
<keyword evidence="8" id="KW-1278">Translocase</keyword>
<dbReference type="Proteomes" id="UP000239406">
    <property type="component" value="Unassembled WGS sequence"/>
</dbReference>
<dbReference type="Gene3D" id="2.70.150.10">
    <property type="entry name" value="Calcium-transporting ATPase, cytoplasmic transduction domain A"/>
    <property type="match status" value="1"/>
</dbReference>
<feature type="transmembrane region" description="Helical" evidence="12">
    <location>
        <begin position="261"/>
        <end position="278"/>
    </location>
</feature>
<evidence type="ECO:0000256" key="11">
    <source>
        <dbReference type="SAM" id="MobiDB-lite"/>
    </source>
</evidence>
<dbReference type="GO" id="GO:0005524">
    <property type="term" value="F:ATP binding"/>
    <property type="evidence" value="ECO:0007669"/>
    <property type="project" value="UniProtKB-KW"/>
</dbReference>
<evidence type="ECO:0000313" key="14">
    <source>
        <dbReference type="EMBL" id="PPE69824.1"/>
    </source>
</evidence>
<evidence type="ECO:0000256" key="12">
    <source>
        <dbReference type="SAM" id="Phobius"/>
    </source>
</evidence>
<dbReference type="Pfam" id="PF13246">
    <property type="entry name" value="Cation_ATPase"/>
    <property type="match status" value="1"/>
</dbReference>
<name>A0A2S5T4A7_9BURK</name>
<proteinExistence type="inferred from homology"/>
<evidence type="ECO:0000256" key="5">
    <source>
        <dbReference type="ARBA" id="ARBA00022723"/>
    </source>
</evidence>
<dbReference type="InterPro" id="IPR008250">
    <property type="entry name" value="ATPase_P-typ_transduc_dom_A_sf"/>
</dbReference>
<keyword evidence="4 12" id="KW-0812">Transmembrane</keyword>